<dbReference type="InterPro" id="IPR049712">
    <property type="entry name" value="Poly_export"/>
</dbReference>
<evidence type="ECO:0000313" key="4">
    <source>
        <dbReference type="Proteomes" id="UP001317629"/>
    </source>
</evidence>
<gene>
    <name evidence="3" type="primary">pssN</name>
    <name evidence="3" type="ORF">SS37A_31460</name>
</gene>
<dbReference type="Pfam" id="PF02563">
    <property type="entry name" value="Poly_export"/>
    <property type="match status" value="1"/>
</dbReference>
<evidence type="ECO:0000313" key="3">
    <source>
        <dbReference type="EMBL" id="BDV35617.1"/>
    </source>
</evidence>
<dbReference type="RefSeq" id="WP_281929103.1">
    <property type="nucleotide sequence ID" value="NZ_AP027142.1"/>
</dbReference>
<organism evidence="3 4">
    <name type="scientific">Methylocystis iwaonis</name>
    <dbReference type="NCBI Taxonomy" id="2885079"/>
    <lineage>
        <taxon>Bacteria</taxon>
        <taxon>Pseudomonadati</taxon>
        <taxon>Pseudomonadota</taxon>
        <taxon>Alphaproteobacteria</taxon>
        <taxon>Hyphomicrobiales</taxon>
        <taxon>Methylocystaceae</taxon>
        <taxon>Methylocystis</taxon>
    </lineage>
</organism>
<dbReference type="EMBL" id="AP027142">
    <property type="protein sequence ID" value="BDV35617.1"/>
    <property type="molecule type" value="Genomic_DNA"/>
</dbReference>
<protein>
    <submittedName>
        <fullName evidence="3">Sugar ABC transporter substrate-binding protein</fullName>
    </submittedName>
</protein>
<evidence type="ECO:0000259" key="2">
    <source>
        <dbReference type="Pfam" id="PF02563"/>
    </source>
</evidence>
<proteinExistence type="predicted"/>
<evidence type="ECO:0000256" key="1">
    <source>
        <dbReference type="ARBA" id="ARBA00022729"/>
    </source>
</evidence>
<dbReference type="InterPro" id="IPR003715">
    <property type="entry name" value="Poly_export_N"/>
</dbReference>
<sequence length="390" mass="42362">MRGLIPFTGLLLLPLALEGCFTPGSGPQIEAVYANAVTQEGEVLRPNYELIEYSSPILEILRRRSSDSLYGHFGGGRLGPSQVTIGVGDVIGLSVYEASAGGLFTPAATDTIRQGNYVNFPQQVVEQDGTVSVPYAGRIMARGKTTRQLEQEIVSQLKTRAVEPQIVVSLVDSRSSLFSVLGEAQRPGSFPVNWAGQKLLAGIALAGGPKWADYETSITINRGGKTATAMMQNIIADPRENIFLRPGDSVFLRREPRFYTALGAAGKSGHYPIDVPKITLAEAVGRAQGLLDTQADPTGVFLLRWEKKQALEKIGRPVASYVTPTVPTIYHFDLRDPNHLLASQQIDVIHSDVIYISNAPTVELRKTLQVLADLSYITLNAAQTSFVLHY</sequence>
<dbReference type="Proteomes" id="UP001317629">
    <property type="component" value="Chromosome"/>
</dbReference>
<dbReference type="PANTHER" id="PTHR33619:SF3">
    <property type="entry name" value="POLYSACCHARIDE EXPORT PROTEIN GFCE-RELATED"/>
    <property type="match status" value="1"/>
</dbReference>
<keyword evidence="1" id="KW-0732">Signal</keyword>
<dbReference type="Gene3D" id="3.10.560.10">
    <property type="entry name" value="Outer membrane lipoprotein wza domain like"/>
    <property type="match status" value="2"/>
</dbReference>
<feature type="domain" description="Polysaccharide export protein N-terminal" evidence="2">
    <location>
        <begin position="81"/>
        <end position="170"/>
    </location>
</feature>
<name>A0ABN6VKL5_9HYPH</name>
<keyword evidence="4" id="KW-1185">Reference proteome</keyword>
<accession>A0ABN6VKL5</accession>
<dbReference type="PANTHER" id="PTHR33619">
    <property type="entry name" value="POLYSACCHARIDE EXPORT PROTEIN GFCE-RELATED"/>
    <property type="match status" value="1"/>
</dbReference>
<reference evidence="3 4" key="1">
    <citation type="journal article" date="2023" name="Int. J. Syst. Evol. Microbiol.">
        <title>Methylocystis iwaonis sp. nov., a type II methane-oxidizing bacterium from surface soil of a rice paddy field in Japan, and emended description of the genus Methylocystis (ex Whittenbury et al. 1970) Bowman et al. 1993.</title>
        <authorList>
            <person name="Kaise H."/>
            <person name="Sawadogo J.B."/>
            <person name="Alam M.S."/>
            <person name="Ueno C."/>
            <person name="Dianou D."/>
            <person name="Shinjo R."/>
            <person name="Asakawa S."/>
        </authorList>
    </citation>
    <scope>NUCLEOTIDE SEQUENCE [LARGE SCALE GENOMIC DNA]</scope>
    <source>
        <strain evidence="3 4">SS37A-Re</strain>
    </source>
</reference>
<dbReference type="Gene3D" id="3.30.1950.10">
    <property type="entry name" value="wza like domain"/>
    <property type="match status" value="1"/>
</dbReference>